<dbReference type="EMBL" id="FOIB01000002">
    <property type="protein sequence ID" value="SET60981.1"/>
    <property type="molecule type" value="Genomic_DNA"/>
</dbReference>
<accession>A0ABY1C3L4</accession>
<organism evidence="1 2">
    <name type="scientific">Myxococcus fulvus</name>
    <dbReference type="NCBI Taxonomy" id="33"/>
    <lineage>
        <taxon>Bacteria</taxon>
        <taxon>Pseudomonadati</taxon>
        <taxon>Myxococcota</taxon>
        <taxon>Myxococcia</taxon>
        <taxon>Myxococcales</taxon>
        <taxon>Cystobacterineae</taxon>
        <taxon>Myxococcaceae</taxon>
        <taxon>Myxococcus</taxon>
    </lineage>
</organism>
<sequence>MGRRRRFRDALHGLTEDFAADLAQCVGDKLDKGTGPAEDTLVDTVYGELKAGREVHLMGYSQGGFITARPSSRRAPDSSDAHRARVTFHEGSCTRTGPSSFQATVHPRTSWRRKTFEGSASTTRVAMDLSRSLSFLLKSLQGRNRCEFRERQSTTPLQPPFIAWS</sequence>
<proteinExistence type="predicted"/>
<name>A0ABY1C3L4_MYXFU</name>
<dbReference type="Proteomes" id="UP000183760">
    <property type="component" value="Unassembled WGS sequence"/>
</dbReference>
<gene>
    <name evidence="1" type="ORF">SAMN05443572_102875</name>
</gene>
<evidence type="ECO:0000313" key="2">
    <source>
        <dbReference type="Proteomes" id="UP000183760"/>
    </source>
</evidence>
<evidence type="ECO:0000313" key="1">
    <source>
        <dbReference type="EMBL" id="SET60981.1"/>
    </source>
</evidence>
<keyword evidence="2" id="KW-1185">Reference proteome</keyword>
<protein>
    <submittedName>
        <fullName evidence="1">Uncharacterized protein</fullName>
    </submittedName>
</protein>
<comment type="caution">
    <text evidence="1">The sequence shown here is derived from an EMBL/GenBank/DDBJ whole genome shotgun (WGS) entry which is preliminary data.</text>
</comment>
<reference evidence="1 2" key="1">
    <citation type="submission" date="2016-10" db="EMBL/GenBank/DDBJ databases">
        <authorList>
            <person name="Varghese N."/>
            <person name="Submissions S."/>
        </authorList>
    </citation>
    <scope>NUCLEOTIDE SEQUENCE [LARGE SCALE GENOMIC DNA]</scope>
    <source>
        <strain evidence="1 2">DSM 16525</strain>
    </source>
</reference>